<feature type="region of interest" description="Disordered" evidence="1">
    <location>
        <begin position="276"/>
        <end position="302"/>
    </location>
</feature>
<gene>
    <name evidence="2" type="ORF">GD627_10425</name>
</gene>
<dbReference type="EMBL" id="VTFX01000004">
    <property type="protein sequence ID" value="KAD3633228.1"/>
    <property type="molecule type" value="Genomic_DNA"/>
</dbReference>
<reference evidence="2 3" key="1">
    <citation type="submission" date="2019-08" db="EMBL/GenBank/DDBJ databases">
        <title>Arthrobacter sp. nov., isolated from plateau pika and Tibetan wild ass.</title>
        <authorList>
            <person name="Ge Y."/>
        </authorList>
    </citation>
    <scope>NUCLEOTIDE SEQUENCE [LARGE SCALE GENOMIC DNA]</scope>
    <source>
        <strain evidence="2 3">785</strain>
    </source>
</reference>
<keyword evidence="3" id="KW-1185">Reference proteome</keyword>
<protein>
    <recommendedName>
        <fullName evidence="4">Cobalamin biosynthesis protein CbiX</fullName>
    </recommendedName>
</protein>
<evidence type="ECO:0008006" key="4">
    <source>
        <dbReference type="Google" id="ProtNLM"/>
    </source>
</evidence>
<dbReference type="AlphaFoldDB" id="A0A5N6MKG0"/>
<accession>A0A5N6MKG0</accession>
<proteinExistence type="predicted"/>
<dbReference type="Proteomes" id="UP000326852">
    <property type="component" value="Unassembled WGS sequence"/>
</dbReference>
<name>A0A5N6MKG0_9MICC</name>
<dbReference type="RefSeq" id="WP_152272426.1">
    <property type="nucleotide sequence ID" value="NZ_VTFX01000004.1"/>
</dbReference>
<evidence type="ECO:0000313" key="3">
    <source>
        <dbReference type="Proteomes" id="UP000326852"/>
    </source>
</evidence>
<evidence type="ECO:0000256" key="1">
    <source>
        <dbReference type="SAM" id="MobiDB-lite"/>
    </source>
</evidence>
<comment type="caution">
    <text evidence="2">The sequence shown here is derived from an EMBL/GenBank/DDBJ whole genome shotgun (WGS) entry which is preliminary data.</text>
</comment>
<sequence>MIDLTRPAEPRATVVLVGGHESGNGTDLSFLTGALPDARISAAGRPLHNMLTQLSGGPGSGAGRAPVVVLPMTFGRNPTLVADAAKTLRWLSAGATSREAAAPPLALADPFGTGDHLTAWLRAAAATVHRRAPRAAVLITADAANPFDDAELYRIAHLVRTHGAGNPVETATVEDTGGLLAALRRLRLLGSTETVLVPAGFRRTASVHGEAVPFGEDGFAGAGFYGPLLGEQAVLRVIGERVRDALHNLGHGRTGIEAGLTADHGHGYAHSHAFEESNGASHTHSHGAAGGHTHHPTPIGTS</sequence>
<evidence type="ECO:0000313" key="2">
    <source>
        <dbReference type="EMBL" id="KAD3633228.1"/>
    </source>
</evidence>
<organism evidence="2 3">
    <name type="scientific">Arthrobacter yangruifuii</name>
    <dbReference type="NCBI Taxonomy" id="2606616"/>
    <lineage>
        <taxon>Bacteria</taxon>
        <taxon>Bacillati</taxon>
        <taxon>Actinomycetota</taxon>
        <taxon>Actinomycetes</taxon>
        <taxon>Micrococcales</taxon>
        <taxon>Micrococcaceae</taxon>
        <taxon>Arthrobacter</taxon>
    </lineage>
</organism>